<evidence type="ECO:0000313" key="2">
    <source>
        <dbReference type="EMBL" id="SMQ45245.1"/>
    </source>
</evidence>
<dbReference type="Pfam" id="PF24864">
    <property type="entry name" value="DUF7730"/>
    <property type="match status" value="1"/>
</dbReference>
<keyword evidence="3" id="KW-1185">Reference proteome</keyword>
<dbReference type="EMBL" id="LT853692">
    <property type="protein sequence ID" value="SMQ45245.1"/>
    <property type="molecule type" value="Genomic_DNA"/>
</dbReference>
<sequence length="284" mass="32990">MTEINPQTESPFFKISGELRNHIYELVFSVEKPEIEAGIILRKDTRVDAPDQIASSQTLNPKFERYVFDGEGKPSVLSLLQTCRWVNREAESIFYVINKFQMRSPEHFEDITKDVGIEHRVSQIRSITLMHTNDCRSRYNLDHLPNLKTFRLQLDIHDHVIKWWDVTKPCVRAILAELPLETKVELVPVMTWHRLIDRRRIDLSHEAYGIKMVGEFAEEAQNLMKARLEKGCKQAPAGPDGQSTPGWHFAMLVLSAMPPRPLLRRLEMIPFFGFKAYCKSSSQW</sequence>
<gene>
    <name evidence="2" type="ORF">ZT3D7_G389</name>
</gene>
<evidence type="ECO:0000259" key="1">
    <source>
        <dbReference type="Pfam" id="PF24864"/>
    </source>
</evidence>
<dbReference type="PANTHER" id="PTHR38790">
    <property type="entry name" value="2EXR DOMAIN-CONTAINING PROTEIN-RELATED"/>
    <property type="match status" value="1"/>
</dbReference>
<proteinExistence type="predicted"/>
<dbReference type="Proteomes" id="UP000215127">
    <property type="component" value="Chromosome 1"/>
</dbReference>
<evidence type="ECO:0000313" key="3">
    <source>
        <dbReference type="Proteomes" id="UP000215127"/>
    </source>
</evidence>
<protein>
    <recommendedName>
        <fullName evidence="1">DUF7730 domain-containing protein</fullName>
    </recommendedName>
</protein>
<dbReference type="InterPro" id="IPR056632">
    <property type="entry name" value="DUF7730"/>
</dbReference>
<accession>A0A1X7RCX7</accession>
<reference evidence="2 3" key="1">
    <citation type="submission" date="2016-06" db="EMBL/GenBank/DDBJ databases">
        <authorList>
            <person name="Kjaerup R.B."/>
            <person name="Dalgaard T.S."/>
            <person name="Juul-Madsen H.R."/>
        </authorList>
    </citation>
    <scope>NUCLEOTIDE SEQUENCE [LARGE SCALE GENOMIC DNA]</scope>
</reference>
<feature type="domain" description="DUF7730" evidence="1">
    <location>
        <begin position="6"/>
        <end position="132"/>
    </location>
</feature>
<dbReference type="AlphaFoldDB" id="A0A1X7RCX7"/>
<organism evidence="2 3">
    <name type="scientific">Zymoseptoria tritici (strain ST99CH_3D7)</name>
    <dbReference type="NCBI Taxonomy" id="1276538"/>
    <lineage>
        <taxon>Eukaryota</taxon>
        <taxon>Fungi</taxon>
        <taxon>Dikarya</taxon>
        <taxon>Ascomycota</taxon>
        <taxon>Pezizomycotina</taxon>
        <taxon>Dothideomycetes</taxon>
        <taxon>Dothideomycetidae</taxon>
        <taxon>Mycosphaerellales</taxon>
        <taxon>Mycosphaerellaceae</taxon>
        <taxon>Zymoseptoria</taxon>
    </lineage>
</organism>
<name>A0A1X7RCX7_ZYMT9</name>